<evidence type="ECO:0000313" key="2">
    <source>
        <dbReference type="EMBL" id="ODQ57468.1"/>
    </source>
</evidence>
<evidence type="ECO:0000313" key="3">
    <source>
        <dbReference type="Proteomes" id="UP000094112"/>
    </source>
</evidence>
<feature type="compositionally biased region" description="Polar residues" evidence="1">
    <location>
        <begin position="345"/>
        <end position="377"/>
    </location>
</feature>
<feature type="compositionally biased region" description="Low complexity" evidence="1">
    <location>
        <begin position="81"/>
        <end position="107"/>
    </location>
</feature>
<dbReference type="EMBL" id="KV454213">
    <property type="protein sequence ID" value="ODQ57468.1"/>
    <property type="molecule type" value="Genomic_DNA"/>
</dbReference>
<dbReference type="Proteomes" id="UP000094112">
    <property type="component" value="Unassembled WGS sequence"/>
</dbReference>
<proteinExistence type="predicted"/>
<protein>
    <submittedName>
        <fullName evidence="2">Uncharacterized protein</fullName>
    </submittedName>
</protein>
<sequence>MGFLERRQSKRNKTPDLSRYSQYQSPSSRNGSLSTNAASSALRTYSLTNNPTSNHGGFGGYERSNSLSGYDRSNSFSSFNSFSQGRSNSINSRSNSLMSNNPRMNSMGSNSLRSNQGTRTGEPQIIIHTTRTMDEHGRLKSITTETIRKYGSFELVKTETKPMNNNQPSPRRSLGLSPPPMIKYANSLTSQELESIAEEEEIHPYKRLIISDKAKEEVVDENDDDDESGDSIYSDALEALPKSESPKKLKPALKINKAGNNYSDGEKITENIGSGASSVRKRVSIEDIKSHDNHSINTNNGGYNDWFRKDGYQFGAEHHNKKSVSADEMYERAYEVAMKKVYGDNNNRTTTTPVFKSHSLRTSSLPTTIPTTHTNEPPSKPKTGLFKKLSKVFRKKQ</sequence>
<dbReference type="OrthoDB" id="3998288at2759"/>
<dbReference type="AlphaFoldDB" id="A0A1E3NWF3"/>
<reference evidence="2 3" key="1">
    <citation type="journal article" date="2016" name="Proc. Natl. Acad. Sci. U.S.A.">
        <title>Comparative genomics of biotechnologically important yeasts.</title>
        <authorList>
            <person name="Riley R."/>
            <person name="Haridas S."/>
            <person name="Wolfe K.H."/>
            <person name="Lopes M.R."/>
            <person name="Hittinger C.T."/>
            <person name="Goeker M."/>
            <person name="Salamov A.A."/>
            <person name="Wisecaver J.H."/>
            <person name="Long T.M."/>
            <person name="Calvey C.H."/>
            <person name="Aerts A.L."/>
            <person name="Barry K.W."/>
            <person name="Choi C."/>
            <person name="Clum A."/>
            <person name="Coughlan A.Y."/>
            <person name="Deshpande S."/>
            <person name="Douglass A.P."/>
            <person name="Hanson S.J."/>
            <person name="Klenk H.-P."/>
            <person name="LaButti K.M."/>
            <person name="Lapidus A."/>
            <person name="Lindquist E.A."/>
            <person name="Lipzen A.M."/>
            <person name="Meier-Kolthoff J.P."/>
            <person name="Ohm R.A."/>
            <person name="Otillar R.P."/>
            <person name="Pangilinan J.L."/>
            <person name="Peng Y."/>
            <person name="Rokas A."/>
            <person name="Rosa C.A."/>
            <person name="Scheuner C."/>
            <person name="Sibirny A.A."/>
            <person name="Slot J.C."/>
            <person name="Stielow J.B."/>
            <person name="Sun H."/>
            <person name="Kurtzman C.P."/>
            <person name="Blackwell M."/>
            <person name="Grigoriev I.V."/>
            <person name="Jeffries T.W."/>
        </authorList>
    </citation>
    <scope>NUCLEOTIDE SEQUENCE [LARGE SCALE GENOMIC DNA]</scope>
    <source>
        <strain evidence="3">ATCC 58044 / CBS 1984 / NCYC 433 / NRRL Y-366-8</strain>
    </source>
</reference>
<feature type="region of interest" description="Disordered" evidence="1">
    <location>
        <begin position="1"/>
        <end position="37"/>
    </location>
</feature>
<feature type="region of interest" description="Disordered" evidence="1">
    <location>
        <begin position="81"/>
        <end position="122"/>
    </location>
</feature>
<feature type="region of interest" description="Disordered" evidence="1">
    <location>
        <begin position="160"/>
        <end position="179"/>
    </location>
</feature>
<feature type="compositionally biased region" description="Basic residues" evidence="1">
    <location>
        <begin position="388"/>
        <end position="397"/>
    </location>
</feature>
<dbReference type="RefSeq" id="XP_019036675.1">
    <property type="nucleotide sequence ID" value="XM_019185127.1"/>
</dbReference>
<keyword evidence="3" id="KW-1185">Reference proteome</keyword>
<feature type="region of interest" description="Disordered" evidence="1">
    <location>
        <begin position="345"/>
        <end position="397"/>
    </location>
</feature>
<feature type="compositionally biased region" description="Low complexity" evidence="1">
    <location>
        <begin position="18"/>
        <end position="29"/>
    </location>
</feature>
<organism evidence="2 3">
    <name type="scientific">Wickerhamomyces anomalus (strain ATCC 58044 / CBS 1984 / NCYC 433 / NRRL Y-366-8)</name>
    <name type="common">Yeast</name>
    <name type="synonym">Hansenula anomala</name>
    <dbReference type="NCBI Taxonomy" id="683960"/>
    <lineage>
        <taxon>Eukaryota</taxon>
        <taxon>Fungi</taxon>
        <taxon>Dikarya</taxon>
        <taxon>Ascomycota</taxon>
        <taxon>Saccharomycotina</taxon>
        <taxon>Saccharomycetes</taxon>
        <taxon>Phaffomycetales</taxon>
        <taxon>Wickerhamomycetaceae</taxon>
        <taxon>Wickerhamomyces</taxon>
    </lineage>
</organism>
<feature type="compositionally biased region" description="Polar residues" evidence="1">
    <location>
        <begin position="108"/>
        <end position="121"/>
    </location>
</feature>
<dbReference type="GeneID" id="30202373"/>
<name>A0A1E3NWF3_WICAA</name>
<evidence type="ECO:0000256" key="1">
    <source>
        <dbReference type="SAM" id="MobiDB-lite"/>
    </source>
</evidence>
<accession>A0A1E3NWF3</accession>
<gene>
    <name evidence="2" type="ORF">WICANDRAFT_80806</name>
</gene>